<evidence type="ECO:0000256" key="9">
    <source>
        <dbReference type="ARBA" id="ARBA00022691"/>
    </source>
</evidence>
<comment type="caution">
    <text evidence="16">The sequence shown here is derived from an EMBL/GenBank/DDBJ whole genome shotgun (WGS) entry which is preliminary data.</text>
</comment>
<sequence>MTPRIHLPLALAAGAEIELPEAASRHVQVLRMQPGDAVRVFDGAGGEWDATVRRIGRRQVDVQIGPPLAGRGPELARRVTLAIGVPANERMDALVEKATELGVAAIQPLLCERSVLRLKGERAEARRERWAAIAAAASEQCGRRVVPRVEVQCPLADWLERLDDPAATSPTATPDTPAAATPIASEPARGGGRWLLGFGPDALAPPARLASLAADAALVVLSGPEGGLSAAEERLAGARGFARVGLGARVLRADTAPLAVLAWIGIDALAGGAG</sequence>
<dbReference type="SUPFAM" id="SSF88697">
    <property type="entry name" value="PUA domain-like"/>
    <property type="match status" value="1"/>
</dbReference>
<dbReference type="EC" id="2.1.1.193" evidence="3 12"/>
<dbReference type="Pfam" id="PF20260">
    <property type="entry name" value="PUA_4"/>
    <property type="match status" value="1"/>
</dbReference>
<dbReference type="Gene3D" id="2.40.240.20">
    <property type="entry name" value="Hypothetical PUA domain-like, domain 1"/>
    <property type="match status" value="1"/>
</dbReference>
<name>A0A7Y6TV05_9BURK</name>
<evidence type="ECO:0000313" key="16">
    <source>
        <dbReference type="EMBL" id="NUZ04565.1"/>
    </source>
</evidence>
<keyword evidence="8 12" id="KW-0808">Transferase</keyword>
<comment type="similarity">
    <text evidence="2 12">Belongs to the RNA methyltransferase RsmE family.</text>
</comment>
<dbReference type="InterPro" id="IPR046887">
    <property type="entry name" value="RsmE_PUA-like"/>
</dbReference>
<dbReference type="PANTHER" id="PTHR30027">
    <property type="entry name" value="RIBOSOMAL RNA SMALL SUBUNIT METHYLTRANSFERASE E"/>
    <property type="match status" value="1"/>
</dbReference>
<dbReference type="GO" id="GO:0070042">
    <property type="term" value="F:rRNA (uridine-N3-)-methyltransferase activity"/>
    <property type="evidence" value="ECO:0007669"/>
    <property type="project" value="TreeGrafter"/>
</dbReference>
<evidence type="ECO:0000256" key="1">
    <source>
        <dbReference type="ARBA" id="ARBA00004496"/>
    </source>
</evidence>
<accession>A0A7Y6TV05</accession>
<evidence type="ECO:0000256" key="6">
    <source>
        <dbReference type="ARBA" id="ARBA00022552"/>
    </source>
</evidence>
<dbReference type="SUPFAM" id="SSF75217">
    <property type="entry name" value="alpha/beta knot"/>
    <property type="match status" value="1"/>
</dbReference>
<gene>
    <name evidence="16" type="ORF">HQN59_02215</name>
</gene>
<dbReference type="InterPro" id="IPR029026">
    <property type="entry name" value="tRNA_m1G_MTases_N"/>
</dbReference>
<evidence type="ECO:0000256" key="8">
    <source>
        <dbReference type="ARBA" id="ARBA00022679"/>
    </source>
</evidence>
<evidence type="ECO:0000256" key="13">
    <source>
        <dbReference type="SAM" id="MobiDB-lite"/>
    </source>
</evidence>
<dbReference type="InterPro" id="IPR046886">
    <property type="entry name" value="RsmE_MTase_dom"/>
</dbReference>
<dbReference type="GO" id="GO:0005737">
    <property type="term" value="C:cytoplasm"/>
    <property type="evidence" value="ECO:0007669"/>
    <property type="project" value="UniProtKB-SubCell"/>
</dbReference>
<keyword evidence="7 12" id="KW-0489">Methyltransferase</keyword>
<evidence type="ECO:0000256" key="5">
    <source>
        <dbReference type="ARBA" id="ARBA00022490"/>
    </source>
</evidence>
<dbReference type="Gene3D" id="3.40.1280.10">
    <property type="match status" value="1"/>
</dbReference>
<dbReference type="EMBL" id="JABWMJ010000001">
    <property type="protein sequence ID" value="NUZ04565.1"/>
    <property type="molecule type" value="Genomic_DNA"/>
</dbReference>
<proteinExistence type="inferred from homology"/>
<evidence type="ECO:0000259" key="15">
    <source>
        <dbReference type="Pfam" id="PF20260"/>
    </source>
</evidence>
<evidence type="ECO:0000259" key="14">
    <source>
        <dbReference type="Pfam" id="PF04452"/>
    </source>
</evidence>
<dbReference type="PANTHER" id="PTHR30027:SF3">
    <property type="entry name" value="16S RRNA (URACIL(1498)-N(3))-METHYLTRANSFERASE"/>
    <property type="match status" value="1"/>
</dbReference>
<comment type="subcellular location">
    <subcellularLocation>
        <location evidence="1 12">Cytoplasm</location>
    </subcellularLocation>
</comment>
<keyword evidence="17" id="KW-1185">Reference proteome</keyword>
<dbReference type="CDD" id="cd18084">
    <property type="entry name" value="RsmE-like"/>
    <property type="match status" value="1"/>
</dbReference>
<evidence type="ECO:0000256" key="4">
    <source>
        <dbReference type="ARBA" id="ARBA00013673"/>
    </source>
</evidence>
<keyword evidence="6 12" id="KW-0698">rRNA processing</keyword>
<evidence type="ECO:0000256" key="11">
    <source>
        <dbReference type="ARBA" id="ARBA00047944"/>
    </source>
</evidence>
<feature type="region of interest" description="Disordered" evidence="13">
    <location>
        <begin position="165"/>
        <end position="184"/>
    </location>
</feature>
<evidence type="ECO:0000256" key="10">
    <source>
        <dbReference type="ARBA" id="ARBA00025699"/>
    </source>
</evidence>
<dbReference type="RefSeq" id="WP_176065613.1">
    <property type="nucleotide sequence ID" value="NZ_JABWMJ010000001.1"/>
</dbReference>
<feature type="domain" description="Ribosomal RNA small subunit methyltransferase E methyltransferase" evidence="14">
    <location>
        <begin position="74"/>
        <end position="264"/>
    </location>
</feature>
<dbReference type="NCBIfam" id="NF008692">
    <property type="entry name" value="PRK11713.1-5"/>
    <property type="match status" value="1"/>
</dbReference>
<reference evidence="16 17" key="1">
    <citation type="submission" date="2020-06" db="EMBL/GenBank/DDBJ databases">
        <title>Schlegella sp. ID0723 isolated from air conditioner.</title>
        <authorList>
            <person name="Kim D.Y."/>
            <person name="Kim D.-U."/>
        </authorList>
    </citation>
    <scope>NUCLEOTIDE SEQUENCE [LARGE SCALE GENOMIC DNA]</scope>
    <source>
        <strain evidence="16 17">ID0723</strain>
    </source>
</reference>
<dbReference type="AlphaFoldDB" id="A0A7Y6TV05"/>
<evidence type="ECO:0000256" key="2">
    <source>
        <dbReference type="ARBA" id="ARBA00005528"/>
    </source>
</evidence>
<dbReference type="InterPro" id="IPR015947">
    <property type="entry name" value="PUA-like_sf"/>
</dbReference>
<dbReference type="GO" id="GO:0070475">
    <property type="term" value="P:rRNA base methylation"/>
    <property type="evidence" value="ECO:0007669"/>
    <property type="project" value="TreeGrafter"/>
</dbReference>
<comment type="catalytic activity">
    <reaction evidence="11 12">
        <text>uridine(1498) in 16S rRNA + S-adenosyl-L-methionine = N(3)-methyluridine(1498) in 16S rRNA + S-adenosyl-L-homocysteine + H(+)</text>
        <dbReference type="Rhea" id="RHEA:42920"/>
        <dbReference type="Rhea" id="RHEA-COMP:10283"/>
        <dbReference type="Rhea" id="RHEA-COMP:10284"/>
        <dbReference type="ChEBI" id="CHEBI:15378"/>
        <dbReference type="ChEBI" id="CHEBI:57856"/>
        <dbReference type="ChEBI" id="CHEBI:59789"/>
        <dbReference type="ChEBI" id="CHEBI:65315"/>
        <dbReference type="ChEBI" id="CHEBI:74502"/>
        <dbReference type="EC" id="2.1.1.193"/>
    </reaction>
</comment>
<feature type="compositionally biased region" description="Low complexity" evidence="13">
    <location>
        <begin position="165"/>
        <end position="182"/>
    </location>
</feature>
<keyword evidence="9 12" id="KW-0949">S-adenosyl-L-methionine</keyword>
<dbReference type="NCBIfam" id="TIGR00046">
    <property type="entry name" value="RsmE family RNA methyltransferase"/>
    <property type="match status" value="2"/>
</dbReference>
<evidence type="ECO:0000256" key="7">
    <source>
        <dbReference type="ARBA" id="ARBA00022603"/>
    </source>
</evidence>
<dbReference type="InterPro" id="IPR029028">
    <property type="entry name" value="Alpha/beta_knot_MTases"/>
</dbReference>
<comment type="function">
    <text evidence="10 12">Specifically methylates the N3 position of the uracil ring of uridine 1498 (m3U1498) in 16S rRNA. Acts on the fully assembled 30S ribosomal subunit.</text>
</comment>
<keyword evidence="5 12" id="KW-0963">Cytoplasm</keyword>
<dbReference type="Pfam" id="PF04452">
    <property type="entry name" value="Methyltrans_RNA"/>
    <property type="match status" value="1"/>
</dbReference>
<dbReference type="PIRSF" id="PIRSF015601">
    <property type="entry name" value="MTase_slr0722"/>
    <property type="match status" value="1"/>
</dbReference>
<evidence type="ECO:0000256" key="12">
    <source>
        <dbReference type="PIRNR" id="PIRNR015601"/>
    </source>
</evidence>
<protein>
    <recommendedName>
        <fullName evidence="4 12">Ribosomal RNA small subunit methyltransferase E</fullName>
        <ecNumber evidence="3 12">2.1.1.193</ecNumber>
    </recommendedName>
</protein>
<organism evidence="16 17">
    <name type="scientific">Piscinibacter koreensis</name>
    <dbReference type="NCBI Taxonomy" id="2742824"/>
    <lineage>
        <taxon>Bacteria</taxon>
        <taxon>Pseudomonadati</taxon>
        <taxon>Pseudomonadota</taxon>
        <taxon>Betaproteobacteria</taxon>
        <taxon>Burkholderiales</taxon>
        <taxon>Sphaerotilaceae</taxon>
        <taxon>Piscinibacter</taxon>
    </lineage>
</organism>
<feature type="domain" description="Ribosomal RNA small subunit methyltransferase E PUA-like" evidence="15">
    <location>
        <begin position="19"/>
        <end position="64"/>
    </location>
</feature>
<evidence type="ECO:0000313" key="17">
    <source>
        <dbReference type="Proteomes" id="UP000529637"/>
    </source>
</evidence>
<dbReference type="InterPro" id="IPR006700">
    <property type="entry name" value="RsmE"/>
</dbReference>
<evidence type="ECO:0000256" key="3">
    <source>
        <dbReference type="ARBA" id="ARBA00012328"/>
    </source>
</evidence>
<dbReference type="Proteomes" id="UP000529637">
    <property type="component" value="Unassembled WGS sequence"/>
</dbReference>